<keyword evidence="2" id="KW-1185">Reference proteome</keyword>
<dbReference type="AlphaFoldDB" id="A0A1H7KNT5"/>
<proteinExistence type="predicted"/>
<protein>
    <submittedName>
        <fullName evidence="1">Uncharacterized protein</fullName>
    </submittedName>
</protein>
<reference evidence="1 2" key="1">
    <citation type="submission" date="2016-10" db="EMBL/GenBank/DDBJ databases">
        <authorList>
            <person name="de Groot N.N."/>
        </authorList>
    </citation>
    <scope>NUCLEOTIDE SEQUENCE [LARGE SCALE GENOMIC DNA]</scope>
    <source>
        <strain evidence="1 2">Nv1</strain>
    </source>
</reference>
<sequence>MRKIVGRATAGALSFLNDCIGTFISFSGSPRLCPLYLKLSKALAELQDWTSRSRKTSAPMEHEGLGVAYDKRKWMENYYGNRPIQS</sequence>
<accession>A0A1H7KNT5</accession>
<dbReference type="Proteomes" id="UP000198620">
    <property type="component" value="Unassembled WGS sequence"/>
</dbReference>
<dbReference type="EMBL" id="FOBH01000003">
    <property type="protein sequence ID" value="SEK88439.1"/>
    <property type="molecule type" value="Genomic_DNA"/>
</dbReference>
<evidence type="ECO:0000313" key="2">
    <source>
        <dbReference type="Proteomes" id="UP000198620"/>
    </source>
</evidence>
<gene>
    <name evidence="1" type="ORF">SAMN05216387_103291</name>
</gene>
<name>A0A1H7KNT5_9PROT</name>
<evidence type="ECO:0000313" key="1">
    <source>
        <dbReference type="EMBL" id="SEK88439.1"/>
    </source>
</evidence>
<organism evidence="1 2">
    <name type="scientific">Nitrosovibrio tenuis</name>
    <dbReference type="NCBI Taxonomy" id="1233"/>
    <lineage>
        <taxon>Bacteria</taxon>
        <taxon>Pseudomonadati</taxon>
        <taxon>Pseudomonadota</taxon>
        <taxon>Betaproteobacteria</taxon>
        <taxon>Nitrosomonadales</taxon>
        <taxon>Nitrosomonadaceae</taxon>
        <taxon>Nitrosovibrio</taxon>
    </lineage>
</organism>